<protein>
    <submittedName>
        <fullName evidence="1">Uncharacterized protein</fullName>
    </submittedName>
</protein>
<reference evidence="2" key="1">
    <citation type="submission" date="2016-10" db="EMBL/GenBank/DDBJ databases">
        <authorList>
            <person name="Varghese N."/>
            <person name="Submissions S."/>
        </authorList>
    </citation>
    <scope>NUCLEOTIDE SEQUENCE [LARGE SCALE GENOMIC DNA]</scope>
    <source>
        <strain evidence="2">DSM 44675</strain>
    </source>
</reference>
<keyword evidence="2" id="KW-1185">Reference proteome</keyword>
<evidence type="ECO:0000313" key="2">
    <source>
        <dbReference type="Proteomes" id="UP000198677"/>
    </source>
</evidence>
<proteinExistence type="predicted"/>
<dbReference type="EMBL" id="FOAW01000005">
    <property type="protein sequence ID" value="SEL00027.1"/>
    <property type="molecule type" value="Genomic_DNA"/>
</dbReference>
<organism evidence="1 2">
    <name type="scientific">Rhodococcus maanshanensis</name>
    <dbReference type="NCBI Taxonomy" id="183556"/>
    <lineage>
        <taxon>Bacteria</taxon>
        <taxon>Bacillati</taxon>
        <taxon>Actinomycetota</taxon>
        <taxon>Actinomycetes</taxon>
        <taxon>Mycobacteriales</taxon>
        <taxon>Nocardiaceae</taxon>
        <taxon>Rhodococcus</taxon>
    </lineage>
</organism>
<dbReference type="OrthoDB" id="4470176at2"/>
<name>A0A1H7LNR7_9NOCA</name>
<accession>A0A1H7LNR7</accession>
<gene>
    <name evidence="1" type="ORF">SAMN05444583_10595</name>
</gene>
<dbReference type="RefSeq" id="WP_143069409.1">
    <property type="nucleotide sequence ID" value="NZ_FOAW01000005.1"/>
</dbReference>
<evidence type="ECO:0000313" key="1">
    <source>
        <dbReference type="EMBL" id="SEL00027.1"/>
    </source>
</evidence>
<dbReference type="Proteomes" id="UP000198677">
    <property type="component" value="Unassembled WGS sequence"/>
</dbReference>
<dbReference type="AlphaFoldDB" id="A0A1H7LNR7"/>
<sequence>MKAEPGRRSVVLIGDPAELSEFSAWASAHGVFIAEDVDSDSLCAIATEDALDGTCSPEDALLLSAADKLGLQCLNTAEGRRLLEGAEHTNAVSARPSMHGMRIIDCTL</sequence>